<dbReference type="InterPro" id="IPR030400">
    <property type="entry name" value="Sedolisin_dom"/>
</dbReference>
<dbReference type="PANTHER" id="PTHR14218">
    <property type="entry name" value="PROTEASE S8 TRIPEPTIDYL PEPTIDASE I CLN2"/>
    <property type="match status" value="1"/>
</dbReference>
<dbReference type="STRING" id="205917.A0A4Y9XKJ6"/>
<dbReference type="GO" id="GO:0006508">
    <property type="term" value="P:proteolysis"/>
    <property type="evidence" value="ECO:0007669"/>
    <property type="project" value="UniProtKB-KW"/>
</dbReference>
<evidence type="ECO:0000256" key="7">
    <source>
        <dbReference type="ARBA" id="ARBA00022837"/>
    </source>
</evidence>
<dbReference type="InterPro" id="IPR050819">
    <property type="entry name" value="Tripeptidyl-peptidase_I"/>
</dbReference>
<keyword evidence="5" id="KW-0378">Hydrolase</keyword>
<keyword evidence="4" id="KW-0479">Metal-binding</keyword>
<dbReference type="InterPro" id="IPR015366">
    <property type="entry name" value="S53_propep"/>
</dbReference>
<dbReference type="CDD" id="cd04056">
    <property type="entry name" value="Peptidases_S53"/>
    <property type="match status" value="1"/>
</dbReference>
<dbReference type="SUPFAM" id="SSF52743">
    <property type="entry name" value="Subtilisin-like"/>
    <property type="match status" value="1"/>
</dbReference>
<evidence type="ECO:0000313" key="12">
    <source>
        <dbReference type="EMBL" id="TFY50202.1"/>
    </source>
</evidence>
<name>A0A4Y9XKJ6_9AGAM</name>
<dbReference type="OrthoDB" id="409122at2759"/>
<keyword evidence="13" id="KW-1185">Reference proteome</keyword>
<keyword evidence="8" id="KW-0865">Zymogen</keyword>
<evidence type="ECO:0000256" key="5">
    <source>
        <dbReference type="ARBA" id="ARBA00022801"/>
    </source>
</evidence>
<dbReference type="Proteomes" id="UP000298327">
    <property type="component" value="Unassembled WGS sequence"/>
</dbReference>
<protein>
    <recommendedName>
        <fullName evidence="11">Peptidase S53 domain-containing protein</fullName>
    </recommendedName>
</protein>
<feature type="domain" description="Peptidase S53" evidence="11">
    <location>
        <begin position="241"/>
        <end position="510"/>
    </location>
</feature>
<evidence type="ECO:0000256" key="6">
    <source>
        <dbReference type="ARBA" id="ARBA00022825"/>
    </source>
</evidence>
<feature type="signal peptide" evidence="10">
    <location>
        <begin position="1"/>
        <end position="28"/>
    </location>
</feature>
<dbReference type="GO" id="GO:0005576">
    <property type="term" value="C:extracellular region"/>
    <property type="evidence" value="ECO:0007669"/>
    <property type="project" value="UniProtKB-SubCell"/>
</dbReference>
<evidence type="ECO:0000256" key="10">
    <source>
        <dbReference type="SAM" id="SignalP"/>
    </source>
</evidence>
<evidence type="ECO:0000259" key="11">
    <source>
        <dbReference type="PROSITE" id="PS51695"/>
    </source>
</evidence>
<evidence type="ECO:0000256" key="4">
    <source>
        <dbReference type="ARBA" id="ARBA00022723"/>
    </source>
</evidence>
<keyword evidence="3" id="KW-0645">Protease</keyword>
<accession>A0A4Y9XKJ6</accession>
<dbReference type="GO" id="GO:0004252">
    <property type="term" value="F:serine-type endopeptidase activity"/>
    <property type="evidence" value="ECO:0007669"/>
    <property type="project" value="InterPro"/>
</dbReference>
<organism evidence="12 13">
    <name type="scientific">Dentipellis fragilis</name>
    <dbReference type="NCBI Taxonomy" id="205917"/>
    <lineage>
        <taxon>Eukaryota</taxon>
        <taxon>Fungi</taxon>
        <taxon>Dikarya</taxon>
        <taxon>Basidiomycota</taxon>
        <taxon>Agaricomycotina</taxon>
        <taxon>Agaricomycetes</taxon>
        <taxon>Russulales</taxon>
        <taxon>Hericiaceae</taxon>
        <taxon>Dentipellis</taxon>
    </lineage>
</organism>
<dbReference type="PROSITE" id="PS51695">
    <property type="entry name" value="SEDOLISIN"/>
    <property type="match status" value="1"/>
</dbReference>
<feature type="chain" id="PRO_5021228817" description="Peptidase S53 domain-containing protein" evidence="10">
    <location>
        <begin position="29"/>
        <end position="510"/>
    </location>
</feature>
<proteinExistence type="predicted"/>
<dbReference type="AlphaFoldDB" id="A0A4Y9XKJ6"/>
<gene>
    <name evidence="12" type="ORF">EVG20_g11659</name>
</gene>
<reference evidence="12 13" key="1">
    <citation type="submission" date="2019-02" db="EMBL/GenBank/DDBJ databases">
        <title>Genome sequencing of the rare red list fungi Dentipellis fragilis.</title>
        <authorList>
            <person name="Buettner E."/>
            <person name="Kellner H."/>
        </authorList>
    </citation>
    <scope>NUCLEOTIDE SEQUENCE [LARGE SCALE GENOMIC DNA]</scope>
    <source>
        <strain evidence="12 13">DSM 105465</strain>
    </source>
</reference>
<keyword evidence="10" id="KW-0732">Signal</keyword>
<comment type="subcellular location">
    <subcellularLocation>
        <location evidence="2">Secreted</location>
        <location evidence="2">Extracellular space</location>
    </subcellularLocation>
</comment>
<evidence type="ECO:0000256" key="9">
    <source>
        <dbReference type="PROSITE-ProRule" id="PRU01032"/>
    </source>
</evidence>
<dbReference type="PANTHER" id="PTHR14218:SF15">
    <property type="entry name" value="TRIPEPTIDYL-PEPTIDASE 1"/>
    <property type="match status" value="1"/>
</dbReference>
<comment type="caution">
    <text evidence="12">The sequence shown here is derived from an EMBL/GenBank/DDBJ whole genome shotgun (WGS) entry which is preliminary data.</text>
</comment>
<evidence type="ECO:0000256" key="1">
    <source>
        <dbReference type="ARBA" id="ARBA00001913"/>
    </source>
</evidence>
<feature type="non-terminal residue" evidence="12">
    <location>
        <position position="510"/>
    </location>
</feature>
<dbReference type="Pfam" id="PF09286">
    <property type="entry name" value="Pro-kuma_activ"/>
    <property type="match status" value="1"/>
</dbReference>
<dbReference type="Gene3D" id="3.40.50.200">
    <property type="entry name" value="Peptidase S8/S53 domain"/>
    <property type="match status" value="1"/>
</dbReference>
<keyword evidence="6" id="KW-0720">Serine protease</keyword>
<dbReference type="GO" id="GO:0008240">
    <property type="term" value="F:tripeptidyl-peptidase activity"/>
    <property type="evidence" value="ECO:0007669"/>
    <property type="project" value="TreeGrafter"/>
</dbReference>
<evidence type="ECO:0000313" key="13">
    <source>
        <dbReference type="Proteomes" id="UP000298327"/>
    </source>
</evidence>
<evidence type="ECO:0000256" key="8">
    <source>
        <dbReference type="ARBA" id="ARBA00023145"/>
    </source>
</evidence>
<evidence type="ECO:0000256" key="3">
    <source>
        <dbReference type="ARBA" id="ARBA00022670"/>
    </source>
</evidence>
<comment type="caution">
    <text evidence="9">Lacks conserved residue(s) required for the propagation of feature annotation.</text>
</comment>
<sequence length="510" mass="55237">MPVRLTPYPSNTMIHLSLILLSTASVFASPHAPRWDDLKVKHAWNSVPENWVLEGSAPEGAAIDLRIALKPQDEDALVKALYEVSNPEHERYGMHLDQTDVANLVAPHPDTNALVSAWLSHHDIPASSISTTETGDWLIISAVPVTKADALLGANYRIYRHETTDSTLLRTIGYSLPEALHQHIDVVAPTTYFSNAHAMRATSSDDMDSEVMQDNADIRAEVAQIQAEGQPSGIPDSCKTIITPACLRVLYNSAWYVPKAADKNKLGITGYLDNYANFADLQTFYQKLAPPYVGNNFTVVDVNGGQNDQGKPGREANLDIQYGSSISHPTPNIFYSTGGSPPYIPDAITPTNTNEPYLEWLDYILAQDTIPQTISTSYGDSEQTVPFDYAQKVCNKFAQLGARGVSLLFSSGDLGVGGDSCTTNDGTNRTQFTPNFPASCPFVTTVGGTTSIGPEIAANLSAVLRIAKGLSFSLLSISTCTAWTASALFIPDHTVTVDFSYAYLYCAAQS</sequence>
<dbReference type="GO" id="GO:0046872">
    <property type="term" value="F:metal ion binding"/>
    <property type="evidence" value="ECO:0007669"/>
    <property type="project" value="UniProtKB-KW"/>
</dbReference>
<dbReference type="CDD" id="cd11377">
    <property type="entry name" value="Pro-peptidase_S53"/>
    <property type="match status" value="1"/>
</dbReference>
<comment type="cofactor">
    <cofactor evidence="1">
        <name>Ca(2+)</name>
        <dbReference type="ChEBI" id="CHEBI:29108"/>
    </cofactor>
</comment>
<dbReference type="SUPFAM" id="SSF54897">
    <property type="entry name" value="Protease propeptides/inhibitors"/>
    <property type="match status" value="1"/>
</dbReference>
<evidence type="ECO:0000256" key="2">
    <source>
        <dbReference type="ARBA" id="ARBA00004239"/>
    </source>
</evidence>
<keyword evidence="7" id="KW-0106">Calcium</keyword>
<dbReference type="SMART" id="SM00944">
    <property type="entry name" value="Pro-kuma_activ"/>
    <property type="match status" value="1"/>
</dbReference>
<dbReference type="EMBL" id="SEOQ01001948">
    <property type="protein sequence ID" value="TFY50202.1"/>
    <property type="molecule type" value="Genomic_DNA"/>
</dbReference>
<dbReference type="InterPro" id="IPR036852">
    <property type="entry name" value="Peptidase_S8/S53_dom_sf"/>
</dbReference>